<keyword evidence="10" id="KW-1185">Reference proteome</keyword>
<dbReference type="Pfam" id="PF00889">
    <property type="entry name" value="EF_TS"/>
    <property type="match status" value="1"/>
</dbReference>
<evidence type="ECO:0000256" key="4">
    <source>
        <dbReference type="ARBA" id="ARBA00022917"/>
    </source>
</evidence>
<evidence type="ECO:0000313" key="9">
    <source>
        <dbReference type="EMBL" id="MBK1671533.1"/>
    </source>
</evidence>
<comment type="function">
    <text evidence="5 6">Associates with the EF-Tu.GDP complex and induces the exchange of GDP to GTP. It remains bound to the aminoacyl-tRNA.EF-Tu.GTP complex up to the GTP hydrolysis stage on the ribosome.</text>
</comment>
<dbReference type="PROSITE" id="PS01126">
    <property type="entry name" value="EF_TS_1"/>
    <property type="match status" value="1"/>
</dbReference>
<dbReference type="SUPFAM" id="SSF54713">
    <property type="entry name" value="Elongation factor Ts (EF-Ts), dimerisation domain"/>
    <property type="match status" value="1"/>
</dbReference>
<dbReference type="GO" id="GO:0003746">
    <property type="term" value="F:translation elongation factor activity"/>
    <property type="evidence" value="ECO:0007669"/>
    <property type="project" value="UniProtKB-KW"/>
</dbReference>
<dbReference type="Gene3D" id="1.10.286.20">
    <property type="match status" value="1"/>
</dbReference>
<dbReference type="PANTHER" id="PTHR11741">
    <property type="entry name" value="ELONGATION FACTOR TS"/>
    <property type="match status" value="1"/>
</dbReference>
<protein>
    <recommendedName>
        <fullName evidence="2 5">Elongation factor Ts</fullName>
        <shortName evidence="5">EF-Ts</shortName>
    </recommendedName>
</protein>
<comment type="caution">
    <text evidence="9">The sequence shown here is derived from an EMBL/GenBank/DDBJ whole genome shotgun (WGS) entry which is preliminary data.</text>
</comment>
<dbReference type="RefSeq" id="WP_200344518.1">
    <property type="nucleotide sequence ID" value="NZ_NRRL01000212.1"/>
</dbReference>
<evidence type="ECO:0000256" key="6">
    <source>
        <dbReference type="RuleBase" id="RU000642"/>
    </source>
</evidence>
<dbReference type="InterPro" id="IPR014039">
    <property type="entry name" value="Transl_elong_EFTs/EF1B_dimer"/>
</dbReference>
<sequence length="300" mass="32153">MAQITADLVRQLRERTGAGMMDCKKALNDTDGDIDAAIDWLRKKGLSQAAKKAGRTAAEGLVGVHAEGTKGAAVEVNCETDFVARNEHFQQFVGELAKLAYDEEAETDALLQATFPSTGRTVADELTQQIAGLGENMKISRAKVMKVSQGAVAGYVHNQLAPNQGKIGVLVALEAGAGPDKLEATAKQIAMHVAAVNPAAISQDQIDPQLVEREKQVLMDQARESGKPENIIEKMVEGRMRKFYEENALLDQTFVVDGESRIGDVLNKLGTDLGTEITVTGMVRYQLGETQADGGEQSAA</sequence>
<dbReference type="InterPro" id="IPR036402">
    <property type="entry name" value="EF-Ts_dimer_sf"/>
</dbReference>
<evidence type="ECO:0000256" key="7">
    <source>
        <dbReference type="RuleBase" id="RU000643"/>
    </source>
</evidence>
<evidence type="ECO:0000259" key="8">
    <source>
        <dbReference type="Pfam" id="PF00889"/>
    </source>
</evidence>
<dbReference type="Proteomes" id="UP001296873">
    <property type="component" value="Unassembled WGS sequence"/>
</dbReference>
<dbReference type="Gene3D" id="3.30.479.20">
    <property type="entry name" value="Elongation factor Ts, dimerisation domain"/>
    <property type="match status" value="2"/>
</dbReference>
<dbReference type="Gene3D" id="1.10.8.10">
    <property type="entry name" value="DNA helicase RuvA subunit, C-terminal domain"/>
    <property type="match status" value="1"/>
</dbReference>
<proteinExistence type="inferred from homology"/>
<reference evidence="9 10" key="1">
    <citation type="journal article" date="2020" name="Microorganisms">
        <title>Osmotic Adaptation and Compatible Solute Biosynthesis of Phototrophic Bacteria as Revealed from Genome Analyses.</title>
        <authorList>
            <person name="Imhoff J.F."/>
            <person name="Rahn T."/>
            <person name="Kunzel S."/>
            <person name="Keller A."/>
            <person name="Neulinger S.C."/>
        </authorList>
    </citation>
    <scope>NUCLEOTIDE SEQUENCE [LARGE SCALE GENOMIC DNA]</scope>
    <source>
        <strain evidence="9 10">DSM 9895</strain>
    </source>
</reference>
<name>A0ABS1DN52_9PROT</name>
<feature type="domain" description="Translation elongation factor EFTs/EF1B dimerisation" evidence="8">
    <location>
        <begin position="71"/>
        <end position="289"/>
    </location>
</feature>
<feature type="region of interest" description="Involved in Mg(2+) ion dislocation from EF-Tu" evidence="5">
    <location>
        <begin position="80"/>
        <end position="83"/>
    </location>
</feature>
<dbReference type="SUPFAM" id="SSF46934">
    <property type="entry name" value="UBA-like"/>
    <property type="match status" value="1"/>
</dbReference>
<keyword evidence="5" id="KW-0963">Cytoplasm</keyword>
<dbReference type="CDD" id="cd14275">
    <property type="entry name" value="UBA_EF-Ts"/>
    <property type="match status" value="1"/>
</dbReference>
<comment type="similarity">
    <text evidence="1 5 6">Belongs to the EF-Ts family.</text>
</comment>
<dbReference type="HAMAP" id="MF_00050">
    <property type="entry name" value="EF_Ts"/>
    <property type="match status" value="1"/>
</dbReference>
<dbReference type="PANTHER" id="PTHR11741:SF0">
    <property type="entry name" value="ELONGATION FACTOR TS, MITOCHONDRIAL"/>
    <property type="match status" value="1"/>
</dbReference>
<evidence type="ECO:0000256" key="1">
    <source>
        <dbReference type="ARBA" id="ARBA00005532"/>
    </source>
</evidence>
<gene>
    <name evidence="5" type="primary">tsf</name>
    <name evidence="9" type="ORF">CKO28_26395</name>
</gene>
<evidence type="ECO:0000256" key="3">
    <source>
        <dbReference type="ARBA" id="ARBA00022768"/>
    </source>
</evidence>
<dbReference type="InterPro" id="IPR001816">
    <property type="entry name" value="Transl_elong_EFTs/EF1B"/>
</dbReference>
<evidence type="ECO:0000313" key="10">
    <source>
        <dbReference type="Proteomes" id="UP001296873"/>
    </source>
</evidence>
<organism evidence="9 10">
    <name type="scientific">Rhodovibrio sodomensis</name>
    <dbReference type="NCBI Taxonomy" id="1088"/>
    <lineage>
        <taxon>Bacteria</taxon>
        <taxon>Pseudomonadati</taxon>
        <taxon>Pseudomonadota</taxon>
        <taxon>Alphaproteobacteria</taxon>
        <taxon>Rhodospirillales</taxon>
        <taxon>Rhodovibrionaceae</taxon>
        <taxon>Rhodovibrio</taxon>
    </lineage>
</organism>
<evidence type="ECO:0000256" key="5">
    <source>
        <dbReference type="HAMAP-Rule" id="MF_00050"/>
    </source>
</evidence>
<dbReference type="EMBL" id="NRRL01000212">
    <property type="protein sequence ID" value="MBK1671533.1"/>
    <property type="molecule type" value="Genomic_DNA"/>
</dbReference>
<accession>A0ABS1DN52</accession>
<comment type="subcellular location">
    <subcellularLocation>
        <location evidence="5 7">Cytoplasm</location>
    </subcellularLocation>
</comment>
<dbReference type="NCBIfam" id="TIGR00116">
    <property type="entry name" value="tsf"/>
    <property type="match status" value="1"/>
</dbReference>
<keyword evidence="4 5" id="KW-0648">Protein biosynthesis</keyword>
<dbReference type="InterPro" id="IPR009060">
    <property type="entry name" value="UBA-like_sf"/>
</dbReference>
<dbReference type="PROSITE" id="PS01127">
    <property type="entry name" value="EF_TS_2"/>
    <property type="match status" value="1"/>
</dbReference>
<evidence type="ECO:0000256" key="2">
    <source>
        <dbReference type="ARBA" id="ARBA00016956"/>
    </source>
</evidence>
<dbReference type="InterPro" id="IPR018101">
    <property type="entry name" value="Transl_elong_Ts_CS"/>
</dbReference>
<keyword evidence="3 5" id="KW-0251">Elongation factor</keyword>